<accession>A0A6A4I526</accession>
<organism evidence="1 2">
    <name type="scientific">Gymnopus androsaceus JB14</name>
    <dbReference type="NCBI Taxonomy" id="1447944"/>
    <lineage>
        <taxon>Eukaryota</taxon>
        <taxon>Fungi</taxon>
        <taxon>Dikarya</taxon>
        <taxon>Basidiomycota</taxon>
        <taxon>Agaricomycotina</taxon>
        <taxon>Agaricomycetes</taxon>
        <taxon>Agaricomycetidae</taxon>
        <taxon>Agaricales</taxon>
        <taxon>Marasmiineae</taxon>
        <taxon>Omphalotaceae</taxon>
        <taxon>Gymnopus</taxon>
    </lineage>
</organism>
<evidence type="ECO:0000313" key="1">
    <source>
        <dbReference type="EMBL" id="KAE9405000.1"/>
    </source>
</evidence>
<name>A0A6A4I526_9AGAR</name>
<keyword evidence="2" id="KW-1185">Reference proteome</keyword>
<evidence type="ECO:0000313" key="2">
    <source>
        <dbReference type="Proteomes" id="UP000799118"/>
    </source>
</evidence>
<dbReference type="EMBL" id="ML769412">
    <property type="protein sequence ID" value="KAE9405000.1"/>
    <property type="molecule type" value="Genomic_DNA"/>
</dbReference>
<proteinExistence type="predicted"/>
<gene>
    <name evidence="1" type="ORF">BT96DRAFT_988836</name>
</gene>
<protein>
    <submittedName>
        <fullName evidence="1">Uncharacterized protein</fullName>
    </submittedName>
</protein>
<dbReference type="AlphaFoldDB" id="A0A6A4I526"/>
<sequence length="170" mass="19184">MVATWLSYKIKVSEWVKVHRQHLVPLLCYMEYLSEGSGTEGVDLDILTVSACVTLGLVHVSSGTGIQFMEYTQTILMRGIHVPKLDPIFITATAQLSKIDDFCKERCTHWMEKDKDLKAMVSVFAPIQADINKDPMSNSKSSHNPFLKYAILKYAIHLSSQEAHILEEVV</sequence>
<reference evidence="1" key="1">
    <citation type="journal article" date="2019" name="Environ. Microbiol.">
        <title>Fungal ecological strategies reflected in gene transcription - a case study of two litter decomposers.</title>
        <authorList>
            <person name="Barbi F."/>
            <person name="Kohler A."/>
            <person name="Barry K."/>
            <person name="Baskaran P."/>
            <person name="Daum C."/>
            <person name="Fauchery L."/>
            <person name="Ihrmark K."/>
            <person name="Kuo A."/>
            <person name="LaButti K."/>
            <person name="Lipzen A."/>
            <person name="Morin E."/>
            <person name="Grigoriev I.V."/>
            <person name="Henrissat B."/>
            <person name="Lindahl B."/>
            <person name="Martin F."/>
        </authorList>
    </citation>
    <scope>NUCLEOTIDE SEQUENCE</scope>
    <source>
        <strain evidence="1">JB14</strain>
    </source>
</reference>
<dbReference type="Proteomes" id="UP000799118">
    <property type="component" value="Unassembled WGS sequence"/>
</dbReference>